<dbReference type="CDD" id="cd09719">
    <property type="entry name" value="Cas1_I-E"/>
    <property type="match status" value="1"/>
</dbReference>
<comment type="similarity">
    <text evidence="8">Belongs to the CRISPR-associated endonuclease Cas1 family.</text>
</comment>
<dbReference type="PANTHER" id="PTHR34353">
    <property type="entry name" value="CRISPR-ASSOCIATED ENDONUCLEASE CAS1 1"/>
    <property type="match status" value="1"/>
</dbReference>
<feature type="binding site" evidence="8">
    <location>
        <position position="142"/>
    </location>
    <ligand>
        <name>Mn(2+)</name>
        <dbReference type="ChEBI" id="CHEBI:29035"/>
    </ligand>
</feature>
<organism evidence="9">
    <name type="scientific">Salinispora pacifica</name>
    <dbReference type="NCBI Taxonomy" id="351187"/>
    <lineage>
        <taxon>Bacteria</taxon>
        <taxon>Bacillati</taxon>
        <taxon>Actinomycetota</taxon>
        <taxon>Actinomycetes</taxon>
        <taxon>Micromonosporales</taxon>
        <taxon>Micromonosporaceae</taxon>
        <taxon>Salinispora</taxon>
    </lineage>
</organism>
<evidence type="ECO:0000313" key="10">
    <source>
        <dbReference type="EMBL" id="AIZ06587.1"/>
    </source>
</evidence>
<keyword evidence="2 8" id="KW-0479">Metal-binding</keyword>
<dbReference type="Gene3D" id="3.100.10.20">
    <property type="entry name" value="CRISPR-associated endonuclease Cas1, N-terminal domain"/>
    <property type="match status" value="1"/>
</dbReference>
<dbReference type="GO" id="GO:0051607">
    <property type="term" value="P:defense response to virus"/>
    <property type="evidence" value="ECO:0007669"/>
    <property type="project" value="UniProtKB-UniRule"/>
</dbReference>
<dbReference type="Gene3D" id="1.20.120.920">
    <property type="entry name" value="CRISPR-associated endonuclease Cas1, C-terminal domain"/>
    <property type="match status" value="1"/>
</dbReference>
<keyword evidence="3 8" id="KW-0255">Endonuclease</keyword>
<sequence length="330" mass="36423">MWWLADPKDLHRISDRLSSVYVDRCHIDRDDNAVVLVNRERTIRVPAAMVATLLLGPGTRITNAAVRLLADSGTAICWVGEYGVRFYASGLGPSRSGELLLRQAYLVTRTKERLAVARRMFGMRFPGEDISAATMQQLRGREGARVKKIYREQSVRTGDPWDGRTYKPGQPFEAGDDINRLLSAAHSCLYGISHAAVVGLGASPALGFIHTGGATSFVLDIADLYKAEFTIPIAFDLAAKGLTSERDARTAFRDRVRDGKLMTRIVRDIKSLLLEDGHAFTDEDLHELWDDELGNVPGGINWASDYADSLNEQAFIAVSGPPVDDEKVDF</sequence>
<evidence type="ECO:0000256" key="6">
    <source>
        <dbReference type="ARBA" id="ARBA00023118"/>
    </source>
</evidence>
<dbReference type="InterPro" id="IPR042206">
    <property type="entry name" value="CRISPR-assoc_Cas1_C"/>
</dbReference>
<gene>
    <name evidence="8 9" type="primary">cas1</name>
</gene>
<evidence type="ECO:0000256" key="3">
    <source>
        <dbReference type="ARBA" id="ARBA00022759"/>
    </source>
</evidence>
<evidence type="ECO:0000256" key="5">
    <source>
        <dbReference type="ARBA" id="ARBA00022842"/>
    </source>
</evidence>
<keyword evidence="6 8" id="KW-0051">Antiviral defense</keyword>
<dbReference type="EMBL" id="KM527053">
    <property type="protein sequence ID" value="AIZ06587.1"/>
    <property type="molecule type" value="Genomic_DNA"/>
</dbReference>
<protein>
    <recommendedName>
        <fullName evidence="8">CRISPR-associated endonuclease Cas1</fullName>
        <ecNumber evidence="8">3.1.-.-</ecNumber>
    </recommendedName>
</protein>
<dbReference type="InterPro" id="IPR019851">
    <property type="entry name" value="CRISPR-assoc_Cas1_ECOLI"/>
</dbReference>
<feature type="binding site" evidence="8">
    <location>
        <position position="223"/>
    </location>
    <ligand>
        <name>Mn(2+)</name>
        <dbReference type="ChEBI" id="CHEBI:29035"/>
    </ligand>
</feature>
<evidence type="ECO:0000256" key="8">
    <source>
        <dbReference type="HAMAP-Rule" id="MF_01470"/>
    </source>
</evidence>
<dbReference type="InterPro" id="IPR042211">
    <property type="entry name" value="CRISPR-assoc_Cas1_N"/>
</dbReference>
<keyword evidence="5 8" id="KW-0460">Magnesium</keyword>
<dbReference type="HAMAP" id="MF_01470">
    <property type="entry name" value="Cas1"/>
    <property type="match status" value="1"/>
</dbReference>
<accession>A0A0A7HK40</accession>
<reference evidence="9" key="1">
    <citation type="journal article" date="2014" name="BMC Genomics">
        <title>CRISPR-Cas systems in the marine actinomycete Salinispora: linkages with phage defense, microdiversity and biogeography.</title>
        <authorList>
            <person name="Wietz M."/>
            <person name="Millan-Aguinaga N."/>
            <person name="Jensen P.R."/>
        </authorList>
    </citation>
    <scope>NUCLEOTIDE SEQUENCE</scope>
    <source>
        <strain evidence="9">CNT796</strain>
        <strain evidence="10">CNT851</strain>
    </source>
</reference>
<evidence type="ECO:0000313" key="9">
    <source>
        <dbReference type="EMBL" id="AIZ06586.1"/>
    </source>
</evidence>
<dbReference type="NCBIfam" id="TIGR00287">
    <property type="entry name" value="cas1"/>
    <property type="match status" value="1"/>
</dbReference>
<dbReference type="GO" id="GO:0043571">
    <property type="term" value="P:maintenance of CRISPR repeat elements"/>
    <property type="evidence" value="ECO:0007669"/>
    <property type="project" value="UniProtKB-UniRule"/>
</dbReference>
<dbReference type="AlphaFoldDB" id="A0A0A7HK40"/>
<comment type="function">
    <text evidence="8">CRISPR (clustered regularly interspaced short palindromic repeat), is an adaptive immune system that provides protection against mobile genetic elements (viruses, transposable elements and conjugative plasmids). CRISPR clusters contain spacers, sequences complementary to antecedent mobile elements, and target invading nucleic acids. CRISPR clusters are transcribed and processed into CRISPR RNA (crRNA). Acts as a dsDNA endonuclease. Involved in the integration of spacer DNA into the CRISPR cassette.</text>
</comment>
<keyword evidence="1 8" id="KW-0540">Nuclease</keyword>
<evidence type="ECO:0000256" key="2">
    <source>
        <dbReference type="ARBA" id="ARBA00022723"/>
    </source>
</evidence>
<dbReference type="EMBL" id="KM527051">
    <property type="protein sequence ID" value="AIZ06586.1"/>
    <property type="molecule type" value="Genomic_DNA"/>
</dbReference>
<name>A0A0A7HK40_SALPI</name>
<evidence type="ECO:0000256" key="7">
    <source>
        <dbReference type="ARBA" id="ARBA00023125"/>
    </source>
</evidence>
<evidence type="ECO:0000256" key="4">
    <source>
        <dbReference type="ARBA" id="ARBA00022801"/>
    </source>
</evidence>
<evidence type="ECO:0000256" key="1">
    <source>
        <dbReference type="ARBA" id="ARBA00022722"/>
    </source>
</evidence>
<dbReference type="NCBIfam" id="TIGR03638">
    <property type="entry name" value="cas1_ECOLI"/>
    <property type="match status" value="1"/>
</dbReference>
<keyword evidence="8" id="KW-0464">Manganese</keyword>
<keyword evidence="7 8" id="KW-0238">DNA-binding</keyword>
<keyword evidence="4 8" id="KW-0378">Hydrolase</keyword>
<dbReference type="GO" id="GO:0004520">
    <property type="term" value="F:DNA endonuclease activity"/>
    <property type="evidence" value="ECO:0007669"/>
    <property type="project" value="InterPro"/>
</dbReference>
<comment type="cofactor">
    <cofactor evidence="8">
        <name>Mg(2+)</name>
        <dbReference type="ChEBI" id="CHEBI:18420"/>
    </cofactor>
    <cofactor evidence="8">
        <name>Mn(2+)</name>
        <dbReference type="ChEBI" id="CHEBI:29035"/>
    </cofactor>
</comment>
<dbReference type="EC" id="3.1.-.-" evidence="8"/>
<dbReference type="GO" id="GO:0016787">
    <property type="term" value="F:hydrolase activity"/>
    <property type="evidence" value="ECO:0007669"/>
    <property type="project" value="UniProtKB-KW"/>
</dbReference>
<dbReference type="GO" id="GO:0046872">
    <property type="term" value="F:metal ion binding"/>
    <property type="evidence" value="ECO:0007669"/>
    <property type="project" value="UniProtKB-UniRule"/>
</dbReference>
<dbReference type="PANTHER" id="PTHR34353:SF3">
    <property type="entry name" value="CRISPR-ASSOCIATED ENDONUCLEASE CAS1"/>
    <property type="match status" value="1"/>
</dbReference>
<dbReference type="InterPro" id="IPR033641">
    <property type="entry name" value="Cas1_I-E"/>
</dbReference>
<dbReference type="Pfam" id="PF01867">
    <property type="entry name" value="Cas_Cas1"/>
    <property type="match status" value="2"/>
</dbReference>
<comment type="subunit">
    <text evidence="8">Homodimer, forms a heterotetramer with a Cas2 homodimer.</text>
</comment>
<dbReference type="GO" id="GO:0003677">
    <property type="term" value="F:DNA binding"/>
    <property type="evidence" value="ECO:0007669"/>
    <property type="project" value="UniProtKB-KW"/>
</dbReference>
<dbReference type="InterPro" id="IPR002729">
    <property type="entry name" value="CRISPR-assoc_Cas1"/>
</dbReference>
<feature type="binding site" evidence="8">
    <location>
        <position position="210"/>
    </location>
    <ligand>
        <name>Mn(2+)</name>
        <dbReference type="ChEBI" id="CHEBI:29035"/>
    </ligand>
</feature>
<proteinExistence type="inferred from homology"/>
<dbReference type="InterPro" id="IPR050646">
    <property type="entry name" value="Cas1"/>
</dbReference>